<dbReference type="InterPro" id="IPR029058">
    <property type="entry name" value="AB_hydrolase_fold"/>
</dbReference>
<dbReference type="EMBL" id="LRBV02000003">
    <property type="status" value="NOT_ANNOTATED_CDS"/>
    <property type="molecule type" value="Genomic_DNA"/>
</dbReference>
<dbReference type="PANTHER" id="PTHR43689">
    <property type="entry name" value="HYDROLASE"/>
    <property type="match status" value="1"/>
</dbReference>
<dbReference type="Gramene" id="QL03p072395:mrna">
    <property type="protein sequence ID" value="QL03p072395:mrna"/>
    <property type="gene ID" value="QL03p072395"/>
</dbReference>
<dbReference type="Gene3D" id="3.40.50.1820">
    <property type="entry name" value="alpha/beta hydrolase"/>
    <property type="match status" value="1"/>
</dbReference>
<reference evidence="1 2" key="1">
    <citation type="journal article" date="2016" name="G3 (Bethesda)">
        <title>First Draft Assembly and Annotation of the Genome of a California Endemic Oak Quercus lobata Nee (Fagaceae).</title>
        <authorList>
            <person name="Sork V.L."/>
            <person name="Fitz-Gibbon S.T."/>
            <person name="Puiu D."/>
            <person name="Crepeau M."/>
            <person name="Gugger P.F."/>
            <person name="Sherman R."/>
            <person name="Stevens K."/>
            <person name="Langley C.H."/>
            <person name="Pellegrini M."/>
            <person name="Salzberg S.L."/>
        </authorList>
    </citation>
    <scope>NUCLEOTIDE SEQUENCE [LARGE SCALE GENOMIC DNA]</scope>
    <source>
        <strain evidence="1 2">cv. SW786</strain>
    </source>
</reference>
<accession>A0A7N2R241</accession>
<evidence type="ECO:0000313" key="2">
    <source>
        <dbReference type="Proteomes" id="UP000594261"/>
    </source>
</evidence>
<dbReference type="EnsemblPlants" id="QL03p072395:mrna">
    <property type="protein sequence ID" value="QL03p072395:mrna"/>
    <property type="gene ID" value="QL03p072395"/>
</dbReference>
<evidence type="ECO:0000313" key="1">
    <source>
        <dbReference type="EnsemblPlants" id="QL03p072395:mrna"/>
    </source>
</evidence>
<organism evidence="1 2">
    <name type="scientific">Quercus lobata</name>
    <name type="common">Valley oak</name>
    <dbReference type="NCBI Taxonomy" id="97700"/>
    <lineage>
        <taxon>Eukaryota</taxon>
        <taxon>Viridiplantae</taxon>
        <taxon>Streptophyta</taxon>
        <taxon>Embryophyta</taxon>
        <taxon>Tracheophyta</taxon>
        <taxon>Spermatophyta</taxon>
        <taxon>Magnoliopsida</taxon>
        <taxon>eudicotyledons</taxon>
        <taxon>Gunneridae</taxon>
        <taxon>Pentapetalae</taxon>
        <taxon>rosids</taxon>
        <taxon>fabids</taxon>
        <taxon>Fagales</taxon>
        <taxon>Fagaceae</taxon>
        <taxon>Quercus</taxon>
    </lineage>
</organism>
<proteinExistence type="predicted"/>
<reference evidence="1" key="2">
    <citation type="submission" date="2021-01" db="UniProtKB">
        <authorList>
            <consortium name="EnsemblPlants"/>
        </authorList>
    </citation>
    <scope>IDENTIFICATION</scope>
</reference>
<sequence>MVSSNELYYSLIKPPEQLSIILPLSNGGRLHCLYPWWADATVDFMISGGYNVSTQIQQVGRLHCLYPWWEDATVDFMISGGYNVSAQVQQVKQKTLIISGEDDQIISNKLAVRLRCELPNATIRQIPDCGHLPRVERPN</sequence>
<protein>
    <submittedName>
        <fullName evidence="1">Uncharacterized protein</fullName>
    </submittedName>
</protein>
<name>A0A7N2R241_QUELO</name>
<dbReference type="AlphaFoldDB" id="A0A7N2R241"/>
<dbReference type="Proteomes" id="UP000594261">
    <property type="component" value="Chromosome 3"/>
</dbReference>
<dbReference type="InParanoid" id="A0A7N2R241"/>
<dbReference type="PANTHER" id="PTHR43689:SF8">
    <property type="entry name" value="ALPHA_BETA-HYDROLASES SUPERFAMILY PROTEIN"/>
    <property type="match status" value="1"/>
</dbReference>
<keyword evidence="2" id="KW-1185">Reference proteome</keyword>
<dbReference type="SUPFAM" id="SSF53474">
    <property type="entry name" value="alpha/beta-Hydrolases"/>
    <property type="match status" value="1"/>
</dbReference>